<evidence type="ECO:0000313" key="1">
    <source>
        <dbReference type="EMBL" id="UUI75542.1"/>
    </source>
</evidence>
<name>A0ABY5KYF6_9CELL</name>
<sequence length="139" mass="14716">MTYESLGLVESSDVDPELGFLVHLADTTGVTVGLVLCTPAGLVGGRLVGVARHFEGLARAMDRVPGQETLGEAVLGMFRLRAAIQSDEHAKRGLPDHGAVPSGFLHLEDASLVGPGGQETWLGPWRGRLSEVSGWTFEP</sequence>
<proteinExistence type="predicted"/>
<protein>
    <recommendedName>
        <fullName evidence="3">Gas vesicle protein</fullName>
    </recommendedName>
</protein>
<accession>A0ABY5KYF6</accession>
<gene>
    <name evidence="1" type="ORF">NP064_01025</name>
</gene>
<reference evidence="1 2" key="1">
    <citation type="submission" date="2022-07" db="EMBL/GenBank/DDBJ databases">
        <title>Novel species in genus cellulomonas.</title>
        <authorList>
            <person name="Ye L."/>
        </authorList>
    </citation>
    <scope>NUCLEOTIDE SEQUENCE [LARGE SCALE GENOMIC DNA]</scope>
    <source>
        <strain evidence="2">zg-Y338</strain>
    </source>
</reference>
<dbReference type="RefSeq" id="WP_227568365.1">
    <property type="nucleotide sequence ID" value="NZ_CP101988.1"/>
</dbReference>
<dbReference type="Proteomes" id="UP001316189">
    <property type="component" value="Chromosome"/>
</dbReference>
<evidence type="ECO:0000313" key="2">
    <source>
        <dbReference type="Proteomes" id="UP001316189"/>
    </source>
</evidence>
<keyword evidence="2" id="KW-1185">Reference proteome</keyword>
<organism evidence="1 2">
    <name type="scientific">Cellulomonas chengniuliangii</name>
    <dbReference type="NCBI Taxonomy" id="2968084"/>
    <lineage>
        <taxon>Bacteria</taxon>
        <taxon>Bacillati</taxon>
        <taxon>Actinomycetota</taxon>
        <taxon>Actinomycetes</taxon>
        <taxon>Micrococcales</taxon>
        <taxon>Cellulomonadaceae</taxon>
        <taxon>Cellulomonas</taxon>
    </lineage>
</organism>
<dbReference type="EMBL" id="CP101988">
    <property type="protein sequence ID" value="UUI75542.1"/>
    <property type="molecule type" value="Genomic_DNA"/>
</dbReference>
<evidence type="ECO:0008006" key="3">
    <source>
        <dbReference type="Google" id="ProtNLM"/>
    </source>
</evidence>